<proteinExistence type="predicted"/>
<dbReference type="InterPro" id="IPR036249">
    <property type="entry name" value="Thioredoxin-like_sf"/>
</dbReference>
<dbReference type="Pfam" id="PF00462">
    <property type="entry name" value="Glutaredoxin"/>
    <property type="match status" value="1"/>
</dbReference>
<dbReference type="PANTHER" id="PTHR45694:SF5">
    <property type="entry name" value="GLUTAREDOXIN 2"/>
    <property type="match status" value="1"/>
</dbReference>
<dbReference type="Proteomes" id="UP001396334">
    <property type="component" value="Unassembled WGS sequence"/>
</dbReference>
<evidence type="ECO:0000313" key="2">
    <source>
        <dbReference type="EMBL" id="KAK9000879.1"/>
    </source>
</evidence>
<organism evidence="2 3">
    <name type="scientific">Hibiscus sabdariffa</name>
    <name type="common">roselle</name>
    <dbReference type="NCBI Taxonomy" id="183260"/>
    <lineage>
        <taxon>Eukaryota</taxon>
        <taxon>Viridiplantae</taxon>
        <taxon>Streptophyta</taxon>
        <taxon>Embryophyta</taxon>
        <taxon>Tracheophyta</taxon>
        <taxon>Spermatophyta</taxon>
        <taxon>Magnoliopsida</taxon>
        <taxon>eudicotyledons</taxon>
        <taxon>Gunneridae</taxon>
        <taxon>Pentapetalae</taxon>
        <taxon>rosids</taxon>
        <taxon>malvids</taxon>
        <taxon>Malvales</taxon>
        <taxon>Malvaceae</taxon>
        <taxon>Malvoideae</taxon>
        <taxon>Hibiscus</taxon>
    </lineage>
</organism>
<keyword evidence="3" id="KW-1185">Reference proteome</keyword>
<evidence type="ECO:0000313" key="3">
    <source>
        <dbReference type="Proteomes" id="UP001396334"/>
    </source>
</evidence>
<dbReference type="EMBL" id="JBBPBN010000037">
    <property type="protein sequence ID" value="KAK9000879.1"/>
    <property type="molecule type" value="Genomic_DNA"/>
</dbReference>
<evidence type="ECO:0000259" key="1">
    <source>
        <dbReference type="Pfam" id="PF00462"/>
    </source>
</evidence>
<dbReference type="PROSITE" id="PS51354">
    <property type="entry name" value="GLUTAREDOXIN_2"/>
    <property type="match status" value="1"/>
</dbReference>
<name>A0ABR2QK45_9ROSI</name>
<dbReference type="Gene3D" id="3.40.30.10">
    <property type="entry name" value="Glutaredoxin"/>
    <property type="match status" value="1"/>
</dbReference>
<dbReference type="PANTHER" id="PTHR45694">
    <property type="entry name" value="GLUTAREDOXIN 2"/>
    <property type="match status" value="1"/>
</dbReference>
<comment type="caution">
    <text evidence="2">The sequence shown here is derived from an EMBL/GenBank/DDBJ whole genome shotgun (WGS) entry which is preliminary data.</text>
</comment>
<protein>
    <recommendedName>
        <fullName evidence="1">Glutaredoxin domain-containing protein</fullName>
    </recommendedName>
</protein>
<dbReference type="InterPro" id="IPR002109">
    <property type="entry name" value="Glutaredoxin"/>
</dbReference>
<gene>
    <name evidence="2" type="ORF">V6N11_081361</name>
</gene>
<feature type="domain" description="Glutaredoxin" evidence="1">
    <location>
        <begin position="24"/>
        <end position="85"/>
    </location>
</feature>
<reference evidence="2 3" key="1">
    <citation type="journal article" date="2024" name="G3 (Bethesda)">
        <title>Genome assembly of Hibiscus sabdariffa L. provides insights into metabolisms of medicinal natural products.</title>
        <authorList>
            <person name="Kim T."/>
        </authorList>
    </citation>
    <scope>NUCLEOTIDE SEQUENCE [LARGE SCALE GENOMIC DNA]</scope>
    <source>
        <strain evidence="2">TK-2024</strain>
        <tissue evidence="2">Old leaves</tissue>
    </source>
</reference>
<dbReference type="SUPFAM" id="SSF52833">
    <property type="entry name" value="Thioredoxin-like"/>
    <property type="match status" value="1"/>
</dbReference>
<accession>A0ABR2QK45</accession>
<sequence>MELKNRVQVKKVEGGLEMAVKFLYCKKAKSVFKELNQVMFVVELDERVVALYRLMELYSSIIQDALSEIVGRFTVPQVFINGKHIGGSDETVLGASLDLGMRFRVANEQREKTRPWLLSLEGFGRREIGTRNRRNWVVQSVTEDKELAPPKTDHSEEAKKPLLLLPNGSKILELFSSSSEMEGGDDDVKKMSSRAINASIVLGFGTLAVSKLLTIDHDYWHGWTLYEVL</sequence>